<name>A0AAV7NUY9_PLEWA</name>
<evidence type="ECO:0000256" key="1">
    <source>
        <dbReference type="SAM" id="MobiDB-lite"/>
    </source>
</evidence>
<dbReference type="Proteomes" id="UP001066276">
    <property type="component" value="Chromosome 8"/>
</dbReference>
<proteinExistence type="predicted"/>
<feature type="region of interest" description="Disordered" evidence="1">
    <location>
        <begin position="1"/>
        <end position="41"/>
    </location>
</feature>
<feature type="compositionally biased region" description="Basic and acidic residues" evidence="1">
    <location>
        <begin position="1"/>
        <end position="17"/>
    </location>
</feature>
<dbReference type="EMBL" id="JANPWB010000012">
    <property type="protein sequence ID" value="KAJ1118188.1"/>
    <property type="molecule type" value="Genomic_DNA"/>
</dbReference>
<evidence type="ECO:0000313" key="3">
    <source>
        <dbReference type="Proteomes" id="UP001066276"/>
    </source>
</evidence>
<reference evidence="2" key="1">
    <citation type="journal article" date="2022" name="bioRxiv">
        <title>Sequencing and chromosome-scale assembly of the giantPleurodeles waltlgenome.</title>
        <authorList>
            <person name="Brown T."/>
            <person name="Elewa A."/>
            <person name="Iarovenko S."/>
            <person name="Subramanian E."/>
            <person name="Araus A.J."/>
            <person name="Petzold A."/>
            <person name="Susuki M."/>
            <person name="Suzuki K.-i.T."/>
            <person name="Hayashi T."/>
            <person name="Toyoda A."/>
            <person name="Oliveira C."/>
            <person name="Osipova E."/>
            <person name="Leigh N.D."/>
            <person name="Simon A."/>
            <person name="Yun M.H."/>
        </authorList>
    </citation>
    <scope>NUCLEOTIDE SEQUENCE</scope>
    <source>
        <strain evidence="2">20211129_DDA</strain>
        <tissue evidence="2">Liver</tissue>
    </source>
</reference>
<dbReference type="InterPro" id="IPR004244">
    <property type="entry name" value="Transposase_22"/>
</dbReference>
<sequence>MGKTDKNQAKLQFDWRKTSGPAGEGAELEPEKGPDVSSGEEQDVRQILVVMQHSLTQIDGKIDSLSHRMDRMTERLGKHAEHLDQSDRRVSVVEDGQTELATSQLKLNKELTSLCLKVDDLEACSRRNNLRIVGIAESSAIDNMEGFIEQLLRSADSAVLVEVSPILTVGLSLQATAIKDFFQINKGSLGNVGVVWETFKVYIRGTTKAKHAGF</sequence>
<gene>
    <name evidence="2" type="ORF">NDU88_006383</name>
</gene>
<accession>A0AAV7NUY9</accession>
<organism evidence="2 3">
    <name type="scientific">Pleurodeles waltl</name>
    <name type="common">Iberian ribbed newt</name>
    <dbReference type="NCBI Taxonomy" id="8319"/>
    <lineage>
        <taxon>Eukaryota</taxon>
        <taxon>Metazoa</taxon>
        <taxon>Chordata</taxon>
        <taxon>Craniata</taxon>
        <taxon>Vertebrata</taxon>
        <taxon>Euteleostomi</taxon>
        <taxon>Amphibia</taxon>
        <taxon>Batrachia</taxon>
        <taxon>Caudata</taxon>
        <taxon>Salamandroidea</taxon>
        <taxon>Salamandridae</taxon>
        <taxon>Pleurodelinae</taxon>
        <taxon>Pleurodeles</taxon>
    </lineage>
</organism>
<dbReference type="AlphaFoldDB" id="A0AAV7NUY9"/>
<protein>
    <submittedName>
        <fullName evidence="2">Uncharacterized protein</fullName>
    </submittedName>
</protein>
<keyword evidence="3" id="KW-1185">Reference proteome</keyword>
<evidence type="ECO:0000313" key="2">
    <source>
        <dbReference type="EMBL" id="KAJ1118188.1"/>
    </source>
</evidence>
<dbReference type="PANTHER" id="PTHR11505">
    <property type="entry name" value="L1 TRANSPOSABLE ELEMENT-RELATED"/>
    <property type="match status" value="1"/>
</dbReference>
<comment type="caution">
    <text evidence="2">The sequence shown here is derived from an EMBL/GenBank/DDBJ whole genome shotgun (WGS) entry which is preliminary data.</text>
</comment>